<evidence type="ECO:0000259" key="6">
    <source>
        <dbReference type="Pfam" id="PF08100"/>
    </source>
</evidence>
<dbReference type="SUPFAM" id="SSF46785">
    <property type="entry name" value="Winged helix' DNA-binding domain"/>
    <property type="match status" value="1"/>
</dbReference>
<evidence type="ECO:0000313" key="7">
    <source>
        <dbReference type="EMBL" id="QNE20459.1"/>
    </source>
</evidence>
<dbReference type="SUPFAM" id="SSF53335">
    <property type="entry name" value="S-adenosyl-L-methionine-dependent methyltransferases"/>
    <property type="match status" value="1"/>
</dbReference>
<dbReference type="Proteomes" id="UP000515563">
    <property type="component" value="Chromosome"/>
</dbReference>
<dbReference type="PROSITE" id="PS51683">
    <property type="entry name" value="SAM_OMT_II"/>
    <property type="match status" value="1"/>
</dbReference>
<keyword evidence="1 7" id="KW-0489">Methyltransferase</keyword>
<evidence type="ECO:0000256" key="2">
    <source>
        <dbReference type="ARBA" id="ARBA00022679"/>
    </source>
</evidence>
<evidence type="ECO:0000256" key="1">
    <source>
        <dbReference type="ARBA" id="ARBA00022603"/>
    </source>
</evidence>
<dbReference type="GO" id="GO:0008171">
    <property type="term" value="F:O-methyltransferase activity"/>
    <property type="evidence" value="ECO:0007669"/>
    <property type="project" value="InterPro"/>
</dbReference>
<dbReference type="GO" id="GO:0046983">
    <property type="term" value="F:protein dimerization activity"/>
    <property type="evidence" value="ECO:0007669"/>
    <property type="project" value="InterPro"/>
</dbReference>
<feature type="domain" description="O-methyltransferase dimerisation" evidence="6">
    <location>
        <begin position="15"/>
        <end position="84"/>
    </location>
</feature>
<evidence type="ECO:0000256" key="4">
    <source>
        <dbReference type="PIRSR" id="PIRSR005739-1"/>
    </source>
</evidence>
<sequence length="333" mass="35368">MIGRMGARDELQAMVTGFRLSAALSVAAELAISDLLSDGPRTIDDLATELKVDGDSLLRLLRALSAVGVYAEFDGSYTNTSLGEGLRSDVPASLRPLARLSQDPTVWAAWGHLLHSVRTGENAFKALQGVDVWEHREAHPEQNQIFNDNMAALSSAVAGGVAAAYDFGELSTVVDVGGGQGALLAAVLAKNPQLAGIVFDQEHVVGHTAPIGSSDSVAERWSFASGNFFDSVPAADAYLLKSILHDWPDEECVTILRACRKSLAPGGVVLVVEGLLGLPGHEAEAAFSDLNMMTLPGGRERTEPQYAALFAAADLELTRVIHTRTRLSILEAR</sequence>
<dbReference type="InterPro" id="IPR001077">
    <property type="entry name" value="COMT_C"/>
</dbReference>
<dbReference type="Gene3D" id="3.40.50.150">
    <property type="entry name" value="Vaccinia Virus protein VP39"/>
    <property type="match status" value="1"/>
</dbReference>
<dbReference type="PIRSF" id="PIRSF005739">
    <property type="entry name" value="O-mtase"/>
    <property type="match status" value="1"/>
</dbReference>
<feature type="active site" description="Proton acceptor" evidence="4">
    <location>
        <position position="245"/>
    </location>
</feature>
<dbReference type="KEGG" id="kqi:F1D05_24295"/>
<dbReference type="AlphaFoldDB" id="A0A7G6X2J4"/>
<protein>
    <submittedName>
        <fullName evidence="7">Methyltransferase</fullName>
    </submittedName>
</protein>
<dbReference type="InterPro" id="IPR029063">
    <property type="entry name" value="SAM-dependent_MTases_sf"/>
</dbReference>
<feature type="domain" description="O-methyltransferase C-terminal" evidence="5">
    <location>
        <begin position="110"/>
        <end position="313"/>
    </location>
</feature>
<keyword evidence="8" id="KW-1185">Reference proteome</keyword>
<evidence type="ECO:0000256" key="3">
    <source>
        <dbReference type="ARBA" id="ARBA00022691"/>
    </source>
</evidence>
<evidence type="ECO:0000313" key="8">
    <source>
        <dbReference type="Proteomes" id="UP000515563"/>
    </source>
</evidence>
<dbReference type="InterPro" id="IPR016461">
    <property type="entry name" value="COMT-like"/>
</dbReference>
<dbReference type="PANTHER" id="PTHR43712:SF2">
    <property type="entry name" value="O-METHYLTRANSFERASE CICE"/>
    <property type="match status" value="1"/>
</dbReference>
<dbReference type="Pfam" id="PF00891">
    <property type="entry name" value="Methyltransf_2"/>
    <property type="match status" value="1"/>
</dbReference>
<dbReference type="PANTHER" id="PTHR43712">
    <property type="entry name" value="PUTATIVE (AFU_ORTHOLOGUE AFUA_4G14580)-RELATED"/>
    <property type="match status" value="1"/>
</dbReference>
<organism evidence="7 8">
    <name type="scientific">Kribbella qitaiheensis</name>
    <dbReference type="NCBI Taxonomy" id="1544730"/>
    <lineage>
        <taxon>Bacteria</taxon>
        <taxon>Bacillati</taxon>
        <taxon>Actinomycetota</taxon>
        <taxon>Actinomycetes</taxon>
        <taxon>Propionibacteriales</taxon>
        <taxon>Kribbellaceae</taxon>
        <taxon>Kribbella</taxon>
    </lineage>
</organism>
<dbReference type="InterPro" id="IPR036390">
    <property type="entry name" value="WH_DNA-bd_sf"/>
</dbReference>
<dbReference type="EMBL" id="CP043661">
    <property type="protein sequence ID" value="QNE20459.1"/>
    <property type="molecule type" value="Genomic_DNA"/>
</dbReference>
<reference evidence="8" key="1">
    <citation type="submission" date="2019-09" db="EMBL/GenBank/DDBJ databases">
        <title>Antimicrobial potential of Antarctic Bacteria.</title>
        <authorList>
            <person name="Benaud N."/>
            <person name="Edwards R.J."/>
            <person name="Ferrari B.C."/>
        </authorList>
    </citation>
    <scope>NUCLEOTIDE SEQUENCE [LARGE SCALE GENOMIC DNA]</scope>
    <source>
        <strain evidence="8">SPB151</strain>
    </source>
</reference>
<keyword evidence="2 7" id="KW-0808">Transferase</keyword>
<dbReference type="InterPro" id="IPR012967">
    <property type="entry name" value="COMT_dimerisation"/>
</dbReference>
<dbReference type="Pfam" id="PF08100">
    <property type="entry name" value="Dimerisation"/>
    <property type="match status" value="1"/>
</dbReference>
<dbReference type="InterPro" id="IPR036388">
    <property type="entry name" value="WH-like_DNA-bd_sf"/>
</dbReference>
<keyword evidence="3" id="KW-0949">S-adenosyl-L-methionine</keyword>
<dbReference type="GO" id="GO:0032259">
    <property type="term" value="P:methylation"/>
    <property type="evidence" value="ECO:0007669"/>
    <property type="project" value="UniProtKB-KW"/>
</dbReference>
<accession>A0A7G6X2J4</accession>
<gene>
    <name evidence="7" type="ORF">F1D05_24295</name>
</gene>
<name>A0A7G6X2J4_9ACTN</name>
<reference evidence="7 8" key="2">
    <citation type="journal article" date="2020" name="Microbiol. Resour. Announc.">
        <title>Antarctic desert soil bacteria exhibit high novel natural product potential, evaluated through long-read genome sequencing and comparative genomics.</title>
        <authorList>
            <person name="Benaud N."/>
            <person name="Edwards R.J."/>
            <person name="Amos T.G."/>
            <person name="D'Agostino P.M."/>
            <person name="Gutierrez-Chavez C."/>
            <person name="Montgomery K."/>
            <person name="Nicetic I."/>
            <person name="Ferrari B.C."/>
        </authorList>
    </citation>
    <scope>NUCLEOTIDE SEQUENCE [LARGE SCALE GENOMIC DNA]</scope>
    <source>
        <strain evidence="7 8">SPB151</strain>
    </source>
</reference>
<dbReference type="Gene3D" id="1.10.10.10">
    <property type="entry name" value="Winged helix-like DNA-binding domain superfamily/Winged helix DNA-binding domain"/>
    <property type="match status" value="1"/>
</dbReference>
<proteinExistence type="predicted"/>
<evidence type="ECO:0000259" key="5">
    <source>
        <dbReference type="Pfam" id="PF00891"/>
    </source>
</evidence>